<feature type="binding site" evidence="9">
    <location>
        <position position="109"/>
    </location>
    <ligand>
        <name>4-amino-2-methyl-5-(diphosphooxymethyl)pyrimidine</name>
        <dbReference type="ChEBI" id="CHEBI:57841"/>
    </ligand>
</feature>
<feature type="binding site" evidence="9">
    <location>
        <begin position="136"/>
        <end position="138"/>
    </location>
    <ligand>
        <name>2-[(2R,5Z)-2-carboxy-4-methylthiazol-5(2H)-ylidene]ethyl phosphate</name>
        <dbReference type="ChEBI" id="CHEBI:62899"/>
    </ligand>
</feature>
<evidence type="ECO:0000256" key="8">
    <source>
        <dbReference type="ARBA" id="ARBA00047883"/>
    </source>
</evidence>
<dbReference type="Gene3D" id="3.20.20.70">
    <property type="entry name" value="Aldolase class I"/>
    <property type="match status" value="1"/>
</dbReference>
<feature type="binding site" evidence="9">
    <location>
        <begin position="186"/>
        <end position="187"/>
    </location>
    <ligand>
        <name>2-[(2R,5Z)-2-carboxy-4-methylthiazol-5(2H)-ylidene]ethyl phosphate</name>
        <dbReference type="ChEBI" id="CHEBI:62899"/>
    </ligand>
</feature>
<comment type="similarity">
    <text evidence="9 10">Belongs to the thiamine-phosphate synthase family.</text>
</comment>
<dbReference type="PANTHER" id="PTHR20857:SF15">
    <property type="entry name" value="THIAMINE-PHOSPHATE SYNTHASE"/>
    <property type="match status" value="1"/>
</dbReference>
<comment type="caution">
    <text evidence="13">The sequence shown here is derived from an EMBL/GenBank/DDBJ whole genome shotgun (WGS) entry which is preliminary data.</text>
</comment>
<dbReference type="Proteomes" id="UP001331561">
    <property type="component" value="Unassembled WGS sequence"/>
</dbReference>
<dbReference type="NCBIfam" id="TIGR00693">
    <property type="entry name" value="thiE"/>
    <property type="match status" value="1"/>
</dbReference>
<evidence type="ECO:0000256" key="1">
    <source>
        <dbReference type="ARBA" id="ARBA00005165"/>
    </source>
</evidence>
<feature type="binding site" evidence="9">
    <location>
        <position position="90"/>
    </location>
    <ligand>
        <name>Mg(2+)</name>
        <dbReference type="ChEBI" id="CHEBI:18420"/>
    </ligand>
</feature>
<comment type="cofactor">
    <cofactor evidence="9">
        <name>Mg(2+)</name>
        <dbReference type="ChEBI" id="CHEBI:18420"/>
    </cofactor>
    <text evidence="9">Binds 1 Mg(2+) ion per subunit.</text>
</comment>
<feature type="binding site" evidence="9">
    <location>
        <begin position="38"/>
        <end position="42"/>
    </location>
    <ligand>
        <name>4-amino-2-methyl-5-(diphosphooxymethyl)pyrimidine</name>
        <dbReference type="ChEBI" id="CHEBI:57841"/>
    </ligand>
</feature>
<evidence type="ECO:0000313" key="14">
    <source>
        <dbReference type="Proteomes" id="UP001331561"/>
    </source>
</evidence>
<evidence type="ECO:0000313" key="13">
    <source>
        <dbReference type="EMBL" id="MEC5384257.1"/>
    </source>
</evidence>
<organism evidence="13 14">
    <name type="scientific">Uliginosibacterium silvisoli</name>
    <dbReference type="NCBI Taxonomy" id="3114758"/>
    <lineage>
        <taxon>Bacteria</taxon>
        <taxon>Pseudomonadati</taxon>
        <taxon>Pseudomonadota</taxon>
        <taxon>Betaproteobacteria</taxon>
        <taxon>Rhodocyclales</taxon>
        <taxon>Zoogloeaceae</taxon>
        <taxon>Uliginosibacterium</taxon>
    </lineage>
</organism>
<dbReference type="PANTHER" id="PTHR20857">
    <property type="entry name" value="THIAMINE-PHOSPHATE PYROPHOSPHORYLASE"/>
    <property type="match status" value="1"/>
</dbReference>
<comment type="catalytic activity">
    <reaction evidence="6 9 10">
        <text>4-methyl-5-(2-phosphooxyethyl)-thiazole + 4-amino-2-methyl-5-(diphosphooxymethyl)pyrimidine + H(+) = thiamine phosphate + diphosphate</text>
        <dbReference type="Rhea" id="RHEA:22328"/>
        <dbReference type="ChEBI" id="CHEBI:15378"/>
        <dbReference type="ChEBI" id="CHEBI:33019"/>
        <dbReference type="ChEBI" id="CHEBI:37575"/>
        <dbReference type="ChEBI" id="CHEBI:57841"/>
        <dbReference type="ChEBI" id="CHEBI:58296"/>
        <dbReference type="EC" id="2.5.1.3"/>
    </reaction>
</comment>
<dbReference type="InterPro" id="IPR034291">
    <property type="entry name" value="TMP_synthase"/>
</dbReference>
<evidence type="ECO:0000256" key="4">
    <source>
        <dbReference type="ARBA" id="ARBA00022842"/>
    </source>
</evidence>
<evidence type="ECO:0000256" key="9">
    <source>
        <dbReference type="HAMAP-Rule" id="MF_00097"/>
    </source>
</evidence>
<dbReference type="HAMAP" id="MF_00097">
    <property type="entry name" value="TMP_synthase"/>
    <property type="match status" value="1"/>
</dbReference>
<evidence type="ECO:0000256" key="2">
    <source>
        <dbReference type="ARBA" id="ARBA00022679"/>
    </source>
</evidence>
<reference evidence="13 14" key="1">
    <citation type="submission" date="2024-01" db="EMBL/GenBank/DDBJ databases">
        <title>Uliginosibacterium soil sp. nov.</title>
        <authorList>
            <person name="Lv Y."/>
        </authorList>
    </citation>
    <scope>NUCLEOTIDE SEQUENCE [LARGE SCALE GENOMIC DNA]</scope>
    <source>
        <strain evidence="13 14">H3</strain>
    </source>
</reference>
<feature type="domain" description="Thiamine phosphate synthase/TenI" evidence="12">
    <location>
        <begin position="9"/>
        <end position="188"/>
    </location>
</feature>
<dbReference type="InterPro" id="IPR022998">
    <property type="entry name" value="ThiamineP_synth_TenI"/>
</dbReference>
<protein>
    <recommendedName>
        <fullName evidence="9">Thiamine-phosphate synthase</fullName>
        <shortName evidence="9">TP synthase</shortName>
        <shortName evidence="9">TPS</shortName>
        <ecNumber evidence="9">2.5.1.3</ecNumber>
    </recommendedName>
    <alternativeName>
        <fullName evidence="9">Thiamine-phosphate pyrophosphorylase</fullName>
        <shortName evidence="9">TMP pyrophosphorylase</shortName>
        <shortName evidence="9">TMP-PPase</shortName>
    </alternativeName>
</protein>
<comment type="function">
    <text evidence="9">Condenses 4-methyl-5-(beta-hydroxyethyl)thiazole monophosphate (THZ-P) and 2-methyl-4-amino-5-hydroxymethyl pyrimidine pyrophosphate (HMP-PP) to form thiamine monophosphate (TMP).</text>
</comment>
<proteinExistence type="inferred from homology"/>
<keyword evidence="14" id="KW-1185">Reference proteome</keyword>
<keyword evidence="3 9" id="KW-0479">Metal-binding</keyword>
<gene>
    <name evidence="9 13" type="primary">thiE</name>
    <name evidence="13" type="ORF">VVD49_00910</name>
</gene>
<evidence type="ECO:0000256" key="3">
    <source>
        <dbReference type="ARBA" id="ARBA00022723"/>
    </source>
</evidence>
<feature type="binding site" evidence="9">
    <location>
        <position position="71"/>
    </location>
    <ligand>
        <name>Mg(2+)</name>
        <dbReference type="ChEBI" id="CHEBI:18420"/>
    </ligand>
</feature>
<evidence type="ECO:0000259" key="12">
    <source>
        <dbReference type="Pfam" id="PF02581"/>
    </source>
</evidence>
<dbReference type="RefSeq" id="WP_327597238.1">
    <property type="nucleotide sequence ID" value="NZ_JAYXHS010000001.1"/>
</dbReference>
<dbReference type="CDD" id="cd00564">
    <property type="entry name" value="TMP_TenI"/>
    <property type="match status" value="1"/>
</dbReference>
<dbReference type="SUPFAM" id="SSF51391">
    <property type="entry name" value="Thiamin phosphate synthase"/>
    <property type="match status" value="1"/>
</dbReference>
<dbReference type="EMBL" id="JAYXHS010000001">
    <property type="protein sequence ID" value="MEC5384257.1"/>
    <property type="molecule type" value="Genomic_DNA"/>
</dbReference>
<comment type="catalytic activity">
    <reaction evidence="7 9 10">
        <text>2-(2-carboxy-4-methylthiazol-5-yl)ethyl phosphate + 4-amino-2-methyl-5-(diphosphooxymethyl)pyrimidine + 2 H(+) = thiamine phosphate + CO2 + diphosphate</text>
        <dbReference type="Rhea" id="RHEA:47848"/>
        <dbReference type="ChEBI" id="CHEBI:15378"/>
        <dbReference type="ChEBI" id="CHEBI:16526"/>
        <dbReference type="ChEBI" id="CHEBI:33019"/>
        <dbReference type="ChEBI" id="CHEBI:37575"/>
        <dbReference type="ChEBI" id="CHEBI:57841"/>
        <dbReference type="ChEBI" id="CHEBI:62890"/>
        <dbReference type="EC" id="2.5.1.3"/>
    </reaction>
</comment>
<evidence type="ECO:0000256" key="11">
    <source>
        <dbReference type="RuleBase" id="RU004253"/>
    </source>
</evidence>
<keyword evidence="5 9" id="KW-0784">Thiamine biosynthesis</keyword>
<accession>A0ABU6JXE3</accession>
<dbReference type="EC" id="2.5.1.3" evidence="9"/>
<keyword evidence="2 9" id="KW-0808">Transferase</keyword>
<feature type="binding site" evidence="9">
    <location>
        <position position="70"/>
    </location>
    <ligand>
        <name>4-amino-2-methyl-5-(diphosphooxymethyl)pyrimidine</name>
        <dbReference type="ChEBI" id="CHEBI:57841"/>
    </ligand>
</feature>
<evidence type="ECO:0000256" key="10">
    <source>
        <dbReference type="RuleBase" id="RU003826"/>
    </source>
</evidence>
<evidence type="ECO:0000256" key="6">
    <source>
        <dbReference type="ARBA" id="ARBA00047334"/>
    </source>
</evidence>
<feature type="binding site" evidence="9">
    <location>
        <position position="166"/>
    </location>
    <ligand>
        <name>2-[(2R,5Z)-2-carboxy-4-methylthiazol-5(2H)-ylidene]ethyl phosphate</name>
        <dbReference type="ChEBI" id="CHEBI:62899"/>
    </ligand>
</feature>
<feature type="binding site" evidence="9">
    <location>
        <position position="139"/>
    </location>
    <ligand>
        <name>4-amino-2-methyl-5-(diphosphooxymethyl)pyrimidine</name>
        <dbReference type="ChEBI" id="CHEBI:57841"/>
    </ligand>
</feature>
<dbReference type="InterPro" id="IPR036206">
    <property type="entry name" value="ThiamineP_synth_sf"/>
</dbReference>
<dbReference type="InterPro" id="IPR013785">
    <property type="entry name" value="Aldolase_TIM"/>
</dbReference>
<name>A0ABU6JXE3_9RHOO</name>
<evidence type="ECO:0000256" key="5">
    <source>
        <dbReference type="ARBA" id="ARBA00022977"/>
    </source>
</evidence>
<comment type="pathway">
    <text evidence="1 9 11">Cofactor biosynthesis; thiamine diphosphate biosynthesis; thiamine phosphate from 4-amino-2-methyl-5-diphosphomethylpyrimidine and 4-methyl-5-(2-phosphoethyl)-thiazole: step 1/1.</text>
</comment>
<dbReference type="GO" id="GO:0004789">
    <property type="term" value="F:thiamine-phosphate diphosphorylase activity"/>
    <property type="evidence" value="ECO:0007669"/>
    <property type="project" value="UniProtKB-EC"/>
</dbReference>
<dbReference type="Pfam" id="PF02581">
    <property type="entry name" value="TMP-TENI"/>
    <property type="match status" value="1"/>
</dbReference>
<comment type="catalytic activity">
    <reaction evidence="8 9 10">
        <text>2-[(2R,5Z)-2-carboxy-4-methylthiazol-5(2H)-ylidene]ethyl phosphate + 4-amino-2-methyl-5-(diphosphooxymethyl)pyrimidine + 2 H(+) = thiamine phosphate + CO2 + diphosphate</text>
        <dbReference type="Rhea" id="RHEA:47844"/>
        <dbReference type="ChEBI" id="CHEBI:15378"/>
        <dbReference type="ChEBI" id="CHEBI:16526"/>
        <dbReference type="ChEBI" id="CHEBI:33019"/>
        <dbReference type="ChEBI" id="CHEBI:37575"/>
        <dbReference type="ChEBI" id="CHEBI:57841"/>
        <dbReference type="ChEBI" id="CHEBI:62899"/>
        <dbReference type="EC" id="2.5.1.3"/>
    </reaction>
</comment>
<keyword evidence="4 9" id="KW-0460">Magnesium</keyword>
<sequence length="207" mass="21382">MNAPIKRGLYLVTPDWDDTPRLIAATRAAVQAGAVCVQYRHKGGTTSQRMEQALALSVLLKQQGVTFIVNDDAALAAAVAADGVHVGRDDGNVAALRSKYGSKLIIGVSCYNDFALAQKAVAEGASYIAFGAMFASPTKPQAVAAPIELVSRAKAELEVPVACIGGITADNALPLVEAGADWLAVITDVYGAEDPGARAAQLAALYA</sequence>
<evidence type="ECO:0000256" key="7">
    <source>
        <dbReference type="ARBA" id="ARBA00047851"/>
    </source>
</evidence>